<evidence type="ECO:0000256" key="1">
    <source>
        <dbReference type="SAM" id="SignalP"/>
    </source>
</evidence>
<dbReference type="InterPro" id="IPR021428">
    <property type="entry name" value="DUF3078"/>
</dbReference>
<dbReference type="RefSeq" id="WP_377123030.1">
    <property type="nucleotide sequence ID" value="NZ_JBHUHN010000001.1"/>
</dbReference>
<reference evidence="3" key="1">
    <citation type="journal article" date="2019" name="Int. J. Syst. Evol. Microbiol.">
        <title>The Global Catalogue of Microorganisms (GCM) 10K type strain sequencing project: providing services to taxonomists for standard genome sequencing and annotation.</title>
        <authorList>
            <consortium name="The Broad Institute Genomics Platform"/>
            <consortium name="The Broad Institute Genome Sequencing Center for Infectious Disease"/>
            <person name="Wu L."/>
            <person name="Ma J."/>
        </authorList>
    </citation>
    <scope>NUCLEOTIDE SEQUENCE [LARGE SCALE GENOMIC DNA]</scope>
    <source>
        <strain evidence="3">KCTC 52232</strain>
    </source>
</reference>
<feature type="signal peptide" evidence="1">
    <location>
        <begin position="1"/>
        <end position="19"/>
    </location>
</feature>
<gene>
    <name evidence="2" type="ORF">ACFSYC_02130</name>
</gene>
<accession>A0ABW5XNH1</accession>
<evidence type="ECO:0000313" key="3">
    <source>
        <dbReference type="Proteomes" id="UP001597601"/>
    </source>
</evidence>
<dbReference type="EMBL" id="JBHUON010000002">
    <property type="protein sequence ID" value="MFD2863473.1"/>
    <property type="molecule type" value="Genomic_DNA"/>
</dbReference>
<dbReference type="Proteomes" id="UP001597601">
    <property type="component" value="Unassembled WGS sequence"/>
</dbReference>
<protein>
    <submittedName>
        <fullName evidence="2">DUF3078 domain-containing protein</fullName>
    </submittedName>
</protein>
<proteinExistence type="predicted"/>
<dbReference type="Pfam" id="PF11276">
    <property type="entry name" value="DUF3078"/>
    <property type="match status" value="1"/>
</dbReference>
<organism evidence="2 3">
    <name type="scientific">Mucilaginibacter antarcticus</name>
    <dbReference type="NCBI Taxonomy" id="1855725"/>
    <lineage>
        <taxon>Bacteria</taxon>
        <taxon>Pseudomonadati</taxon>
        <taxon>Bacteroidota</taxon>
        <taxon>Sphingobacteriia</taxon>
        <taxon>Sphingobacteriales</taxon>
        <taxon>Sphingobacteriaceae</taxon>
        <taxon>Mucilaginibacter</taxon>
    </lineage>
</organism>
<evidence type="ECO:0000313" key="2">
    <source>
        <dbReference type="EMBL" id="MFD2863473.1"/>
    </source>
</evidence>
<name>A0ABW5XNH1_9SPHI</name>
<keyword evidence="1" id="KW-0732">Signal</keyword>
<keyword evidence="3" id="KW-1185">Reference proteome</keyword>
<comment type="caution">
    <text evidence="2">The sequence shown here is derived from an EMBL/GenBank/DDBJ whole genome shotgun (WGS) entry which is preliminary data.</text>
</comment>
<feature type="chain" id="PRO_5045891033" evidence="1">
    <location>
        <begin position="20"/>
        <end position="341"/>
    </location>
</feature>
<sequence length="341" mass="39029">MRKNIPVYIFLLIVMSALAARAQNADSVKKVNIKIDTALLNRYRIDPPKNSLPVPTRPPQIRAESIPIAMVDYHINYWRKWINVGLNFSQSGFTDNYQSGGTNAIAMRGDFNYRTEYRKAPFSYTMETAFTYGVTKNKGQGSRKTQDRLFFDNKFATQLSKSWYFFGSVTFESQFDKGYIYTNNNGPTKLISRFLAPGYLTESVGFEFKPVGWFSSRIGTGTARQTFVIDTNLIQNQPNNYGVKRGKKIKNDLAFQVVSQIVNKNLDKAGTMTLNARYALFIPYEKHIRFITHRFDLTLNARVNRLINVNITGNFIYDKSANNRIQASEGLAMGVAYRFPY</sequence>